<dbReference type="InterPro" id="IPR000086">
    <property type="entry name" value="NUDIX_hydrolase_dom"/>
</dbReference>
<evidence type="ECO:0000313" key="5">
    <source>
        <dbReference type="Proteomes" id="UP000191980"/>
    </source>
</evidence>
<accession>A0A1V8M9W0</accession>
<reference evidence="4 5" key="1">
    <citation type="submission" date="2015-12" db="EMBL/GenBank/DDBJ databases">
        <authorList>
            <person name="Shamseldin A."/>
            <person name="Moawad H."/>
            <person name="Abd El-Rahim W.M."/>
            <person name="Sadowsky M.J."/>
        </authorList>
    </citation>
    <scope>NUCLEOTIDE SEQUENCE [LARGE SCALE GENOMIC DNA]</scope>
    <source>
        <strain evidence="4 5">WF1</strain>
    </source>
</reference>
<evidence type="ECO:0000256" key="2">
    <source>
        <dbReference type="ARBA" id="ARBA00022801"/>
    </source>
</evidence>
<protein>
    <recommendedName>
        <fullName evidence="3">Nudix hydrolase domain-containing protein</fullName>
    </recommendedName>
</protein>
<comment type="cofactor">
    <cofactor evidence="1">
        <name>Mg(2+)</name>
        <dbReference type="ChEBI" id="CHEBI:18420"/>
    </cofactor>
</comment>
<dbReference type="RefSeq" id="WP_080522996.1">
    <property type="nucleotide sequence ID" value="NZ_LPUF01000001.1"/>
</dbReference>
<dbReference type="Proteomes" id="UP000191980">
    <property type="component" value="Unassembled WGS sequence"/>
</dbReference>
<dbReference type="SUPFAM" id="SSF55811">
    <property type="entry name" value="Nudix"/>
    <property type="match status" value="1"/>
</dbReference>
<dbReference type="AlphaFoldDB" id="A0A1V8M9W0"/>
<dbReference type="PROSITE" id="PS51462">
    <property type="entry name" value="NUDIX"/>
    <property type="match status" value="1"/>
</dbReference>
<dbReference type="InterPro" id="IPR015797">
    <property type="entry name" value="NUDIX_hydrolase-like_dom_sf"/>
</dbReference>
<sequence>MQTLAPTIRNTVRAVIIRDGRILLQKKQDALKGVRYTLPGGAQDPGETLLEALHRECQEELGTEIIASEILHLADFFKQKSLPEPYLQHQLEILFHCQIADSYIPKNGPKPDKHQIAIEWITIDELSQIPLLPAILKKILTKLNQPVNPIYLGKIN</sequence>
<dbReference type="OrthoDB" id="542521at2"/>
<organism evidence="4 5">
    <name type="scientific">Methyloprofundus sedimenti</name>
    <dbReference type="NCBI Taxonomy" id="1420851"/>
    <lineage>
        <taxon>Bacteria</taxon>
        <taxon>Pseudomonadati</taxon>
        <taxon>Pseudomonadota</taxon>
        <taxon>Gammaproteobacteria</taxon>
        <taxon>Methylococcales</taxon>
        <taxon>Methylococcaceae</taxon>
        <taxon>Methyloprofundus</taxon>
    </lineage>
</organism>
<dbReference type="STRING" id="1420851.AU255_11420"/>
<evidence type="ECO:0000259" key="3">
    <source>
        <dbReference type="PROSITE" id="PS51462"/>
    </source>
</evidence>
<name>A0A1V8M9W0_9GAMM</name>
<keyword evidence="2" id="KW-0378">Hydrolase</keyword>
<dbReference type="EMBL" id="LPUF01000001">
    <property type="protein sequence ID" value="OQK18394.1"/>
    <property type="molecule type" value="Genomic_DNA"/>
</dbReference>
<dbReference type="PANTHER" id="PTHR43046:SF14">
    <property type="entry name" value="MUTT_NUDIX FAMILY PROTEIN"/>
    <property type="match status" value="1"/>
</dbReference>
<evidence type="ECO:0000313" key="4">
    <source>
        <dbReference type="EMBL" id="OQK18394.1"/>
    </source>
</evidence>
<keyword evidence="5" id="KW-1185">Reference proteome</keyword>
<evidence type="ECO:0000256" key="1">
    <source>
        <dbReference type="ARBA" id="ARBA00001946"/>
    </source>
</evidence>
<dbReference type="Pfam" id="PF00293">
    <property type="entry name" value="NUDIX"/>
    <property type="match status" value="1"/>
</dbReference>
<proteinExistence type="predicted"/>
<feature type="domain" description="Nudix hydrolase" evidence="3">
    <location>
        <begin position="7"/>
        <end position="146"/>
    </location>
</feature>
<comment type="caution">
    <text evidence="4">The sequence shown here is derived from an EMBL/GenBank/DDBJ whole genome shotgun (WGS) entry which is preliminary data.</text>
</comment>
<gene>
    <name evidence="4" type="ORF">AU255_11420</name>
</gene>
<dbReference type="PANTHER" id="PTHR43046">
    <property type="entry name" value="GDP-MANNOSE MANNOSYL HYDROLASE"/>
    <property type="match status" value="1"/>
</dbReference>
<dbReference type="Gene3D" id="3.90.79.10">
    <property type="entry name" value="Nucleoside Triphosphate Pyrophosphohydrolase"/>
    <property type="match status" value="1"/>
</dbReference>
<dbReference type="GO" id="GO:0016787">
    <property type="term" value="F:hydrolase activity"/>
    <property type="evidence" value="ECO:0007669"/>
    <property type="project" value="UniProtKB-KW"/>
</dbReference>